<evidence type="ECO:0000256" key="1">
    <source>
        <dbReference type="SAM" id="Phobius"/>
    </source>
</evidence>
<organism evidence="2 3">
    <name type="scientific">Pontibacter populi</name>
    <dbReference type="NCBI Taxonomy" id="890055"/>
    <lineage>
        <taxon>Bacteria</taxon>
        <taxon>Pseudomonadati</taxon>
        <taxon>Bacteroidota</taxon>
        <taxon>Cytophagia</taxon>
        <taxon>Cytophagales</taxon>
        <taxon>Hymenobacteraceae</taxon>
        <taxon>Pontibacter</taxon>
    </lineage>
</organism>
<name>A0ABV1RQN3_9BACT</name>
<keyword evidence="1" id="KW-0472">Membrane</keyword>
<keyword evidence="3" id="KW-1185">Reference proteome</keyword>
<keyword evidence="1" id="KW-0812">Transmembrane</keyword>
<reference evidence="2 3" key="1">
    <citation type="submission" date="2024-06" db="EMBL/GenBank/DDBJ databases">
        <title>Pontibacter populi HYL7-15.</title>
        <authorList>
            <person name="Kim M.K."/>
        </authorList>
    </citation>
    <scope>NUCLEOTIDE SEQUENCE [LARGE SCALE GENOMIC DNA]</scope>
    <source>
        <strain evidence="2 3">HYL7-15</strain>
    </source>
</reference>
<keyword evidence="1" id="KW-1133">Transmembrane helix</keyword>
<sequence>MEKEFIKGGLRAAAYYVIGFAIAWAAYLIFGWEYIHAPGIHHLIGLLVLIIGVFLLIRRLVEFFKNSANSSNKGALLIHFVVIGGFGIYFLIILNEVRKPYEPSEEALAEAEYLITDDKTESIIIQNGLGDTVFLQVADSVLIDKKNYKE</sequence>
<evidence type="ECO:0000313" key="2">
    <source>
        <dbReference type="EMBL" id="MER2996696.1"/>
    </source>
</evidence>
<gene>
    <name evidence="2" type="ORF">ABS362_04015</name>
</gene>
<accession>A0ABV1RQN3</accession>
<feature type="transmembrane region" description="Helical" evidence="1">
    <location>
        <begin position="73"/>
        <end position="94"/>
    </location>
</feature>
<feature type="transmembrane region" description="Helical" evidence="1">
    <location>
        <begin position="12"/>
        <end position="30"/>
    </location>
</feature>
<comment type="caution">
    <text evidence="2">The sequence shown here is derived from an EMBL/GenBank/DDBJ whole genome shotgun (WGS) entry which is preliminary data.</text>
</comment>
<proteinExistence type="predicted"/>
<feature type="transmembrane region" description="Helical" evidence="1">
    <location>
        <begin position="42"/>
        <end position="61"/>
    </location>
</feature>
<dbReference type="Proteomes" id="UP001476807">
    <property type="component" value="Unassembled WGS sequence"/>
</dbReference>
<dbReference type="RefSeq" id="WP_350411016.1">
    <property type="nucleotide sequence ID" value="NZ_JBEOKT010000003.1"/>
</dbReference>
<evidence type="ECO:0000313" key="3">
    <source>
        <dbReference type="Proteomes" id="UP001476807"/>
    </source>
</evidence>
<protein>
    <submittedName>
        <fullName evidence="2">Uncharacterized protein</fullName>
    </submittedName>
</protein>
<dbReference type="EMBL" id="JBEOKT010000003">
    <property type="protein sequence ID" value="MER2996696.1"/>
    <property type="molecule type" value="Genomic_DNA"/>
</dbReference>